<keyword evidence="2" id="KW-1185">Reference proteome</keyword>
<accession>A0ABW5PBZ2</accession>
<evidence type="ECO:0000313" key="2">
    <source>
        <dbReference type="Proteomes" id="UP001597541"/>
    </source>
</evidence>
<dbReference type="Proteomes" id="UP001597541">
    <property type="component" value="Unassembled WGS sequence"/>
</dbReference>
<comment type="caution">
    <text evidence="1">The sequence shown here is derived from an EMBL/GenBank/DDBJ whole genome shotgun (WGS) entry which is preliminary data.</text>
</comment>
<evidence type="ECO:0000313" key="1">
    <source>
        <dbReference type="EMBL" id="MFD2612391.1"/>
    </source>
</evidence>
<dbReference type="EC" id="2.4.-.-" evidence="1"/>
<dbReference type="SUPFAM" id="SSF53756">
    <property type="entry name" value="UDP-Glycosyltransferase/glycogen phosphorylase"/>
    <property type="match status" value="1"/>
</dbReference>
<dbReference type="Pfam" id="PF13692">
    <property type="entry name" value="Glyco_trans_1_4"/>
    <property type="match status" value="1"/>
</dbReference>
<proteinExistence type="predicted"/>
<keyword evidence="1" id="KW-0808">Transferase</keyword>
<gene>
    <name evidence="1" type="ORF">ACFSUF_08150</name>
</gene>
<dbReference type="EMBL" id="JBHUME010000007">
    <property type="protein sequence ID" value="MFD2612391.1"/>
    <property type="molecule type" value="Genomic_DNA"/>
</dbReference>
<sequence>MAIIIYPPTIDWAWMKQRPQQLMKHFARCGHTVYYCNKNAKDVPEEEAEPNLYIVHDHDKWILHDWPSLRKSKKGEQVIVWCSFPKLADSLGIYGADRIIYDCVDEFAEWMPYEREMVRVAQGVTCTSERLYQRLSRLYPRKPLELVRNAYDPDMGLHLPGIRSLPRPVDLPEGPVVGYIGAWAPWVDQLLVLGLPKYVKGAQVAVIGPEFGSKYIQNRKDIHFLGLKRHEQLSAYLAHLSVCIIPFRINPITLSTNPVKAYEYLAAGKPVISTNLPECRLLQPYVDVTHTRSAFSELAAERISDPGPASERTQYALTQTWQHRVKQIEAFLTRLA</sequence>
<dbReference type="Gene3D" id="3.40.50.2000">
    <property type="entry name" value="Glycogen Phosphorylase B"/>
    <property type="match status" value="1"/>
</dbReference>
<reference evidence="2" key="1">
    <citation type="journal article" date="2019" name="Int. J. Syst. Evol. Microbiol.">
        <title>The Global Catalogue of Microorganisms (GCM) 10K type strain sequencing project: providing services to taxonomists for standard genome sequencing and annotation.</title>
        <authorList>
            <consortium name="The Broad Institute Genomics Platform"/>
            <consortium name="The Broad Institute Genome Sequencing Center for Infectious Disease"/>
            <person name="Wu L."/>
            <person name="Ma J."/>
        </authorList>
    </citation>
    <scope>NUCLEOTIDE SEQUENCE [LARGE SCALE GENOMIC DNA]</scope>
    <source>
        <strain evidence="2">KCTC 3950</strain>
    </source>
</reference>
<name>A0ABW5PBZ2_9BACL</name>
<organism evidence="1 2">
    <name type="scientific">Paenibacillus gansuensis</name>
    <dbReference type="NCBI Taxonomy" id="306542"/>
    <lineage>
        <taxon>Bacteria</taxon>
        <taxon>Bacillati</taxon>
        <taxon>Bacillota</taxon>
        <taxon>Bacilli</taxon>
        <taxon>Bacillales</taxon>
        <taxon>Paenibacillaceae</taxon>
        <taxon>Paenibacillus</taxon>
    </lineage>
</organism>
<protein>
    <submittedName>
        <fullName evidence="1">Glycosyltransferase</fullName>
        <ecNumber evidence="1">2.4.-.-</ecNumber>
    </submittedName>
</protein>
<keyword evidence="1" id="KW-0328">Glycosyltransferase</keyword>
<dbReference type="GO" id="GO:0016757">
    <property type="term" value="F:glycosyltransferase activity"/>
    <property type="evidence" value="ECO:0007669"/>
    <property type="project" value="UniProtKB-KW"/>
</dbReference>
<dbReference type="RefSeq" id="WP_377601919.1">
    <property type="nucleotide sequence ID" value="NZ_JBHUME010000007.1"/>
</dbReference>